<keyword evidence="1" id="KW-0472">Membrane</keyword>
<dbReference type="InterPro" id="IPR003795">
    <property type="entry name" value="DUF192"/>
</dbReference>
<accession>A0A1F5GE28</accession>
<dbReference type="PANTHER" id="PTHR37953:SF1">
    <property type="entry name" value="UPF0127 PROTEIN MJ1496"/>
    <property type="match status" value="1"/>
</dbReference>
<dbReference type="STRING" id="1797716.A3D07_03010"/>
<name>A0A1F5GE28_9BACT</name>
<evidence type="ECO:0000313" key="3">
    <source>
        <dbReference type="Proteomes" id="UP000177124"/>
    </source>
</evidence>
<dbReference type="Pfam" id="PF02643">
    <property type="entry name" value="DUF192"/>
    <property type="match status" value="1"/>
</dbReference>
<dbReference type="EMBL" id="MFBF01000054">
    <property type="protein sequence ID" value="OGD90121.1"/>
    <property type="molecule type" value="Genomic_DNA"/>
</dbReference>
<dbReference type="Proteomes" id="UP000177124">
    <property type="component" value="Unassembled WGS sequence"/>
</dbReference>
<dbReference type="AlphaFoldDB" id="A0A1F5GE28"/>
<evidence type="ECO:0000313" key="2">
    <source>
        <dbReference type="EMBL" id="OGD90121.1"/>
    </source>
</evidence>
<organism evidence="2 3">
    <name type="scientific">Candidatus Curtissbacteria bacterium RIFCSPHIGHO2_02_FULL_42_15</name>
    <dbReference type="NCBI Taxonomy" id="1797716"/>
    <lineage>
        <taxon>Bacteria</taxon>
        <taxon>Candidatus Curtissiibacteriota</taxon>
    </lineage>
</organism>
<evidence type="ECO:0000256" key="1">
    <source>
        <dbReference type="SAM" id="Phobius"/>
    </source>
</evidence>
<protein>
    <recommendedName>
        <fullName evidence="4">DUF192 domain-containing protein</fullName>
    </recommendedName>
</protein>
<dbReference type="InterPro" id="IPR038695">
    <property type="entry name" value="Saro_0823-like_sf"/>
</dbReference>
<proteinExistence type="predicted"/>
<keyword evidence="1" id="KW-0812">Transmembrane</keyword>
<dbReference type="PANTHER" id="PTHR37953">
    <property type="entry name" value="UPF0127 PROTEIN MJ1496"/>
    <property type="match status" value="1"/>
</dbReference>
<sequence length="168" mass="18741">MKKDLAVIAGLVLVIVVFIIFGRGFSTGQFITQTATDSAQTQKKESTQITIKDLVIQAKIADEPKEHQIGLADYSSLSLDEGMLFVFDKSASYMFWMKDVEFAIDIIWIDENKKIVDIAPNVPPEPDKGEKDLTRYKPKSDAKYVLEINAGVSSLHNLQIGDQVAFEL</sequence>
<feature type="transmembrane region" description="Helical" evidence="1">
    <location>
        <begin position="6"/>
        <end position="25"/>
    </location>
</feature>
<keyword evidence="1" id="KW-1133">Transmembrane helix</keyword>
<evidence type="ECO:0008006" key="4">
    <source>
        <dbReference type="Google" id="ProtNLM"/>
    </source>
</evidence>
<reference evidence="2 3" key="1">
    <citation type="journal article" date="2016" name="Nat. Commun.">
        <title>Thousands of microbial genomes shed light on interconnected biogeochemical processes in an aquifer system.</title>
        <authorList>
            <person name="Anantharaman K."/>
            <person name="Brown C.T."/>
            <person name="Hug L.A."/>
            <person name="Sharon I."/>
            <person name="Castelle C.J."/>
            <person name="Probst A.J."/>
            <person name="Thomas B.C."/>
            <person name="Singh A."/>
            <person name="Wilkins M.J."/>
            <person name="Karaoz U."/>
            <person name="Brodie E.L."/>
            <person name="Williams K.H."/>
            <person name="Hubbard S.S."/>
            <person name="Banfield J.F."/>
        </authorList>
    </citation>
    <scope>NUCLEOTIDE SEQUENCE [LARGE SCALE GENOMIC DNA]</scope>
</reference>
<gene>
    <name evidence="2" type="ORF">A3D07_03010</name>
</gene>
<dbReference type="Gene3D" id="2.60.120.1140">
    <property type="entry name" value="Protein of unknown function DUF192"/>
    <property type="match status" value="1"/>
</dbReference>
<comment type="caution">
    <text evidence="2">The sequence shown here is derived from an EMBL/GenBank/DDBJ whole genome shotgun (WGS) entry which is preliminary data.</text>
</comment>